<dbReference type="Proteomes" id="UP000609531">
    <property type="component" value="Unassembled WGS sequence"/>
</dbReference>
<dbReference type="Pfam" id="PF04586">
    <property type="entry name" value="Peptidase_S78"/>
    <property type="match status" value="1"/>
</dbReference>
<dbReference type="AlphaFoldDB" id="A0A934ITR2"/>
<dbReference type="EMBL" id="JAEKJA010000021">
    <property type="protein sequence ID" value="MBJ3777870.1"/>
    <property type="molecule type" value="Genomic_DNA"/>
</dbReference>
<feature type="domain" description="Prohead serine protease" evidence="5">
    <location>
        <begin position="46"/>
        <end position="181"/>
    </location>
</feature>
<organism evidence="6 7">
    <name type="scientific">Acuticoccus mangrovi</name>
    <dbReference type="NCBI Taxonomy" id="2796142"/>
    <lineage>
        <taxon>Bacteria</taxon>
        <taxon>Pseudomonadati</taxon>
        <taxon>Pseudomonadota</taxon>
        <taxon>Alphaproteobacteria</taxon>
        <taxon>Hyphomicrobiales</taxon>
        <taxon>Amorphaceae</taxon>
        <taxon>Acuticoccus</taxon>
    </lineage>
</organism>
<accession>A0A934ITR2</accession>
<feature type="region of interest" description="Disordered" evidence="4">
    <location>
        <begin position="19"/>
        <end position="46"/>
    </location>
</feature>
<dbReference type="RefSeq" id="WP_198883774.1">
    <property type="nucleotide sequence ID" value="NZ_JAEKJA010000021.1"/>
</dbReference>
<evidence type="ECO:0000256" key="3">
    <source>
        <dbReference type="ARBA" id="ARBA00022801"/>
    </source>
</evidence>
<keyword evidence="3" id="KW-0378">Hydrolase</keyword>
<name>A0A934ITR2_9HYPH</name>
<evidence type="ECO:0000256" key="4">
    <source>
        <dbReference type="SAM" id="MobiDB-lite"/>
    </source>
</evidence>
<keyword evidence="7" id="KW-1185">Reference proteome</keyword>
<dbReference type="GO" id="GO:0008233">
    <property type="term" value="F:peptidase activity"/>
    <property type="evidence" value="ECO:0007669"/>
    <property type="project" value="UniProtKB-KW"/>
</dbReference>
<keyword evidence="2 6" id="KW-0645">Protease</keyword>
<evidence type="ECO:0000259" key="5">
    <source>
        <dbReference type="Pfam" id="PF04586"/>
    </source>
</evidence>
<sequence>MLYGGAIGELELRRGSRGGGRRLTGSFPYNSNAVMSDGGRNGGRPRKERIAPRAFAYRVERPEEEIHLLVGHSYDRPLASRANGTLKLKDTDAALTFEADISPEILDAPYGRNFAAAFDSGLIRGISPGFRIPPPRAVPKAEEVTEEDPAEGTALIRTIFAALLYELSLVTVAAYREAMAKEEEGAEEGRSWEINPMGIISPRPRHLLNRWRL</sequence>
<dbReference type="InterPro" id="IPR054613">
    <property type="entry name" value="Peptidase_S78_dom"/>
</dbReference>
<evidence type="ECO:0000313" key="6">
    <source>
        <dbReference type="EMBL" id="MBJ3777870.1"/>
    </source>
</evidence>
<comment type="caution">
    <text evidence="6">The sequence shown here is derived from an EMBL/GenBank/DDBJ whole genome shotgun (WGS) entry which is preliminary data.</text>
</comment>
<reference evidence="6" key="1">
    <citation type="submission" date="2020-12" db="EMBL/GenBank/DDBJ databases">
        <title>Bacterial taxonomy.</title>
        <authorList>
            <person name="Pan X."/>
        </authorList>
    </citation>
    <scope>NUCLEOTIDE SEQUENCE</scope>
    <source>
        <strain evidence="6">B2012</strain>
    </source>
</reference>
<gene>
    <name evidence="6" type="ORF">JCR33_19350</name>
</gene>
<evidence type="ECO:0000256" key="2">
    <source>
        <dbReference type="ARBA" id="ARBA00022670"/>
    </source>
</evidence>
<keyword evidence="1" id="KW-1188">Viral release from host cell</keyword>
<evidence type="ECO:0000313" key="7">
    <source>
        <dbReference type="Proteomes" id="UP000609531"/>
    </source>
</evidence>
<proteinExistence type="predicted"/>
<protein>
    <submittedName>
        <fullName evidence="6">HK97 family phage prohead protease</fullName>
    </submittedName>
</protein>
<dbReference type="GO" id="GO:0006508">
    <property type="term" value="P:proteolysis"/>
    <property type="evidence" value="ECO:0007669"/>
    <property type="project" value="UniProtKB-KW"/>
</dbReference>
<evidence type="ECO:0000256" key="1">
    <source>
        <dbReference type="ARBA" id="ARBA00022612"/>
    </source>
</evidence>